<sequence length="119" mass="13694">MDKTENNNPDSAGSNKRYEKAEKDANEVSETLKQIETYFSNLSIDRNLTEQHLLDSLIQLSVIVWKWSRSFTNTCSLIQNDKQINDQNNKLAFQIVIDGINLLRYLLGLETNLAIFVND</sequence>
<dbReference type="Proteomes" id="UP000663823">
    <property type="component" value="Unassembled WGS sequence"/>
</dbReference>
<proteinExistence type="predicted"/>
<evidence type="ECO:0000313" key="3">
    <source>
        <dbReference type="Proteomes" id="UP000663823"/>
    </source>
</evidence>
<feature type="non-terminal residue" evidence="2">
    <location>
        <position position="119"/>
    </location>
</feature>
<accession>A0A820KY38</accession>
<protein>
    <submittedName>
        <fullName evidence="2">Uncharacterized protein</fullName>
    </submittedName>
</protein>
<gene>
    <name evidence="2" type="ORF">OTI717_LOCUS43529</name>
</gene>
<comment type="caution">
    <text evidence="2">The sequence shown here is derived from an EMBL/GenBank/DDBJ whole genome shotgun (WGS) entry which is preliminary data.</text>
</comment>
<feature type="compositionally biased region" description="Polar residues" evidence="1">
    <location>
        <begin position="1"/>
        <end position="14"/>
    </location>
</feature>
<organism evidence="2 3">
    <name type="scientific">Rotaria sordida</name>
    <dbReference type="NCBI Taxonomy" id="392033"/>
    <lineage>
        <taxon>Eukaryota</taxon>
        <taxon>Metazoa</taxon>
        <taxon>Spiralia</taxon>
        <taxon>Gnathifera</taxon>
        <taxon>Rotifera</taxon>
        <taxon>Eurotatoria</taxon>
        <taxon>Bdelloidea</taxon>
        <taxon>Philodinida</taxon>
        <taxon>Philodinidae</taxon>
        <taxon>Rotaria</taxon>
    </lineage>
</organism>
<dbReference type="AlphaFoldDB" id="A0A820KY38"/>
<feature type="region of interest" description="Disordered" evidence="1">
    <location>
        <begin position="1"/>
        <end position="26"/>
    </location>
</feature>
<reference evidence="2" key="1">
    <citation type="submission" date="2021-02" db="EMBL/GenBank/DDBJ databases">
        <authorList>
            <person name="Nowell W R."/>
        </authorList>
    </citation>
    <scope>NUCLEOTIDE SEQUENCE</scope>
</reference>
<evidence type="ECO:0000313" key="2">
    <source>
        <dbReference type="EMBL" id="CAF4350320.1"/>
    </source>
</evidence>
<evidence type="ECO:0000256" key="1">
    <source>
        <dbReference type="SAM" id="MobiDB-lite"/>
    </source>
</evidence>
<name>A0A820KY38_9BILA</name>
<feature type="compositionally biased region" description="Basic and acidic residues" evidence="1">
    <location>
        <begin position="16"/>
        <end position="26"/>
    </location>
</feature>
<dbReference type="EMBL" id="CAJOAX010063434">
    <property type="protein sequence ID" value="CAF4350320.1"/>
    <property type="molecule type" value="Genomic_DNA"/>
</dbReference>